<dbReference type="Proteomes" id="UP000887579">
    <property type="component" value="Unplaced"/>
</dbReference>
<name>A0AC34GEH9_9BILA</name>
<evidence type="ECO:0000313" key="1">
    <source>
        <dbReference type="Proteomes" id="UP000887579"/>
    </source>
</evidence>
<organism evidence="1 2">
    <name type="scientific">Panagrolaimus sp. ES5</name>
    <dbReference type="NCBI Taxonomy" id="591445"/>
    <lineage>
        <taxon>Eukaryota</taxon>
        <taxon>Metazoa</taxon>
        <taxon>Ecdysozoa</taxon>
        <taxon>Nematoda</taxon>
        <taxon>Chromadorea</taxon>
        <taxon>Rhabditida</taxon>
        <taxon>Tylenchina</taxon>
        <taxon>Panagrolaimomorpha</taxon>
        <taxon>Panagrolaimoidea</taxon>
        <taxon>Panagrolaimidae</taxon>
        <taxon>Panagrolaimus</taxon>
    </lineage>
</organism>
<proteinExistence type="predicted"/>
<sequence>MVAVVDISNDDEELQPPTQKKKRKTKKSAATKSSQRRSQNQIKKGTIVAPFPSTPTGRISVFNDRPPSTSAAVEHVKSGSSGITPVGFCLY</sequence>
<accession>A0AC34GEH9</accession>
<dbReference type="WBParaSite" id="ES5_v2.g28143.t1">
    <property type="protein sequence ID" value="ES5_v2.g28143.t1"/>
    <property type="gene ID" value="ES5_v2.g28143"/>
</dbReference>
<evidence type="ECO:0000313" key="2">
    <source>
        <dbReference type="WBParaSite" id="ES5_v2.g28143.t1"/>
    </source>
</evidence>
<protein>
    <submittedName>
        <fullName evidence="2">Uncharacterized protein</fullName>
    </submittedName>
</protein>
<reference evidence="2" key="1">
    <citation type="submission" date="2022-11" db="UniProtKB">
        <authorList>
            <consortium name="WormBaseParasite"/>
        </authorList>
    </citation>
    <scope>IDENTIFICATION</scope>
</reference>